<feature type="region of interest" description="Disordered" evidence="2">
    <location>
        <begin position="83"/>
        <end position="107"/>
    </location>
</feature>
<evidence type="ECO:0000313" key="3">
    <source>
        <dbReference type="EMBL" id="GJJ11507.1"/>
    </source>
</evidence>
<organism evidence="3 4">
    <name type="scientific">Clathrus columnatus</name>
    <dbReference type="NCBI Taxonomy" id="1419009"/>
    <lineage>
        <taxon>Eukaryota</taxon>
        <taxon>Fungi</taxon>
        <taxon>Dikarya</taxon>
        <taxon>Basidiomycota</taxon>
        <taxon>Agaricomycotina</taxon>
        <taxon>Agaricomycetes</taxon>
        <taxon>Phallomycetidae</taxon>
        <taxon>Phallales</taxon>
        <taxon>Clathraceae</taxon>
        <taxon>Clathrus</taxon>
    </lineage>
</organism>
<feature type="compositionally biased region" description="Low complexity" evidence="2">
    <location>
        <begin position="83"/>
        <end position="97"/>
    </location>
</feature>
<sequence length="342" mass="38345">MAMSLSICPNNDDDDDITRYQKKYDAKVDTRRAEMLKRKEEAEKKKKEEDMAKMRELFPDLAADMDKLKSSQQVLVLATQPAAPSSPVPISTTSTLKPKPKPKPVLKKTATITTRPIIMCRTPAMSHTPRTIDLVEEDELEDDIEIMPLKKVKFIPPFPKVLYSVWATTACSLVLEMRALLERKERAIVSKKTKKAVTGSSVNINSLDPIVSLLEDKLNVLIEVARGQQDTQDRLLAKVDLMSMDLHVVADYCCIHNKITPLGLIPDANLAWKLYSAESAFKANLVDLVDVEDQERPESEEENTGKGKGKEKEVVGEESEEENEGEKGDHLSSDLSELDRNL</sequence>
<feature type="coiled-coil region" evidence="1">
    <location>
        <begin position="30"/>
        <end position="57"/>
    </location>
</feature>
<gene>
    <name evidence="3" type="ORF">Clacol_005740</name>
</gene>
<protein>
    <submittedName>
        <fullName evidence="3">Uncharacterized protein</fullName>
    </submittedName>
</protein>
<dbReference type="Proteomes" id="UP001050691">
    <property type="component" value="Unassembled WGS sequence"/>
</dbReference>
<dbReference type="EMBL" id="BPWL01000006">
    <property type="protein sequence ID" value="GJJ11507.1"/>
    <property type="molecule type" value="Genomic_DNA"/>
</dbReference>
<evidence type="ECO:0000256" key="1">
    <source>
        <dbReference type="SAM" id="Coils"/>
    </source>
</evidence>
<feature type="region of interest" description="Disordered" evidence="2">
    <location>
        <begin position="292"/>
        <end position="342"/>
    </location>
</feature>
<accession>A0AAV5AA56</accession>
<feature type="compositionally biased region" description="Acidic residues" evidence="2">
    <location>
        <begin position="292"/>
        <end position="302"/>
    </location>
</feature>
<dbReference type="AlphaFoldDB" id="A0AAV5AA56"/>
<evidence type="ECO:0000313" key="4">
    <source>
        <dbReference type="Proteomes" id="UP001050691"/>
    </source>
</evidence>
<name>A0AAV5AA56_9AGAM</name>
<feature type="compositionally biased region" description="Basic and acidic residues" evidence="2">
    <location>
        <begin position="303"/>
        <end position="315"/>
    </location>
</feature>
<proteinExistence type="predicted"/>
<evidence type="ECO:0000256" key="2">
    <source>
        <dbReference type="SAM" id="MobiDB-lite"/>
    </source>
</evidence>
<feature type="compositionally biased region" description="Basic and acidic residues" evidence="2">
    <location>
        <begin position="325"/>
        <end position="342"/>
    </location>
</feature>
<keyword evidence="4" id="KW-1185">Reference proteome</keyword>
<keyword evidence="1" id="KW-0175">Coiled coil</keyword>
<reference evidence="3" key="1">
    <citation type="submission" date="2021-10" db="EMBL/GenBank/DDBJ databases">
        <title>De novo Genome Assembly of Clathrus columnatus (Basidiomycota, Fungi) Using Illumina and Nanopore Sequence Data.</title>
        <authorList>
            <person name="Ogiso-Tanaka E."/>
            <person name="Itagaki H."/>
            <person name="Hosoya T."/>
            <person name="Hosaka K."/>
        </authorList>
    </citation>
    <scope>NUCLEOTIDE SEQUENCE</scope>
    <source>
        <strain evidence="3">MO-923</strain>
    </source>
</reference>
<comment type="caution">
    <text evidence="3">The sequence shown here is derived from an EMBL/GenBank/DDBJ whole genome shotgun (WGS) entry which is preliminary data.</text>
</comment>